<evidence type="ECO:0000313" key="16">
    <source>
        <dbReference type="Proteomes" id="UP000004946"/>
    </source>
</evidence>
<feature type="binding site" evidence="13">
    <location>
        <position position="213"/>
    </location>
    <ligand>
        <name>Zn(2+)</name>
        <dbReference type="ChEBI" id="CHEBI:29105"/>
        <label>1</label>
        <note>catalytic</note>
    </ligand>
</feature>
<protein>
    <recommendedName>
        <fullName evidence="6 14">Fructose-bisphosphate aldolase</fullName>
        <shortName evidence="14">FBP aldolase</shortName>
        <ecNumber evidence="5 14">4.1.2.13</ecNumber>
    </recommendedName>
</protein>
<evidence type="ECO:0000256" key="12">
    <source>
        <dbReference type="PIRSR" id="PIRSR001359-2"/>
    </source>
</evidence>
<feature type="binding site" evidence="13">
    <location>
        <position position="262"/>
    </location>
    <ligand>
        <name>Zn(2+)</name>
        <dbReference type="ChEBI" id="CHEBI:29105"/>
        <label>1</label>
        <note>catalytic</note>
    </ligand>
</feature>
<evidence type="ECO:0000256" key="6">
    <source>
        <dbReference type="ARBA" id="ARBA00013779"/>
    </source>
</evidence>
<keyword evidence="10 14" id="KW-0456">Lyase</keyword>
<dbReference type="NCBIfam" id="TIGR01520">
    <property type="entry name" value="FruBisAldo_II_A"/>
    <property type="match status" value="1"/>
</dbReference>
<keyword evidence="7 13" id="KW-0479">Metal-binding</keyword>
<feature type="binding site" evidence="12">
    <location>
        <begin position="263"/>
        <end position="265"/>
    </location>
    <ligand>
        <name>dihydroxyacetone phosphate</name>
        <dbReference type="ChEBI" id="CHEBI:57642"/>
    </ligand>
</feature>
<dbReference type="UniPathway" id="UPA00109">
    <property type="reaction ID" value="UER00183"/>
</dbReference>
<dbReference type="PANTHER" id="PTHR30559">
    <property type="entry name" value="FRUCTOSE-BISPHOSPHATE ALDOLASE CLASS 2"/>
    <property type="match status" value="1"/>
</dbReference>
<feature type="active site" description="Proton donor" evidence="11">
    <location>
        <position position="96"/>
    </location>
</feature>
<evidence type="ECO:0000256" key="8">
    <source>
        <dbReference type="ARBA" id="ARBA00022833"/>
    </source>
</evidence>
<evidence type="ECO:0000256" key="3">
    <source>
        <dbReference type="ARBA" id="ARBA00004714"/>
    </source>
</evidence>
<dbReference type="SUPFAM" id="SSF51569">
    <property type="entry name" value="Aldolase"/>
    <property type="match status" value="1"/>
</dbReference>
<dbReference type="NCBIfam" id="TIGR00167">
    <property type="entry name" value="cbbA"/>
    <property type="match status" value="1"/>
</dbReference>
<dbReference type="Proteomes" id="UP000004946">
    <property type="component" value="Chromosome"/>
</dbReference>
<proteinExistence type="inferred from homology"/>
<keyword evidence="9 14" id="KW-0324">Glycolysis</keyword>
<organism evidence="15 16">
    <name type="scientific">Parascardovia denticolens DSM 10105 = JCM 12538</name>
    <dbReference type="NCBI Taxonomy" id="864564"/>
    <lineage>
        <taxon>Bacteria</taxon>
        <taxon>Bacillati</taxon>
        <taxon>Actinomycetota</taxon>
        <taxon>Actinomycetes</taxon>
        <taxon>Bifidobacteriales</taxon>
        <taxon>Bifidobacteriaceae</taxon>
        <taxon>Parascardovia</taxon>
    </lineage>
</organism>
<dbReference type="EMBL" id="AEON01000002">
    <property type="protein sequence ID" value="EFT82926.1"/>
    <property type="molecule type" value="Genomic_DNA"/>
</dbReference>
<dbReference type="PROSITE" id="PS00602">
    <property type="entry name" value="ALDOLASE_CLASS_II_1"/>
    <property type="match status" value="1"/>
</dbReference>
<keyword evidence="8 13" id="KW-0862">Zinc</keyword>
<dbReference type="PROSITE" id="PS00806">
    <property type="entry name" value="ALDOLASE_CLASS_II_2"/>
    <property type="match status" value="1"/>
</dbReference>
<evidence type="ECO:0000256" key="7">
    <source>
        <dbReference type="ARBA" id="ARBA00022723"/>
    </source>
</evidence>
<evidence type="ECO:0000256" key="5">
    <source>
        <dbReference type="ARBA" id="ARBA00013068"/>
    </source>
</evidence>
<feature type="binding site" evidence="13">
    <location>
        <position position="97"/>
    </location>
    <ligand>
        <name>Zn(2+)</name>
        <dbReference type="ChEBI" id="CHEBI:29105"/>
        <label>1</label>
        <note>catalytic</note>
    </ligand>
</feature>
<dbReference type="InterPro" id="IPR000771">
    <property type="entry name" value="FBA_II"/>
</dbReference>
<accession>E6K2D8</accession>
<dbReference type="GO" id="GO:0005829">
    <property type="term" value="C:cytosol"/>
    <property type="evidence" value="ECO:0007669"/>
    <property type="project" value="TreeGrafter"/>
</dbReference>
<comment type="caution">
    <text evidence="15">The sequence shown here is derived from an EMBL/GenBank/DDBJ whole genome shotgun (WGS) entry which is preliminary data.</text>
</comment>
<evidence type="ECO:0000256" key="14">
    <source>
        <dbReference type="RuleBase" id="RU366023"/>
    </source>
</evidence>
<comment type="function">
    <text evidence="2 14">Catalyzes the aldol condensation of dihydroxyacetone phosphate (DHAP or glycerone-phosphate) with glyceraldehyde 3-phosphate (G3P) to form fructose 1,6-bisphosphate (FBP) in gluconeogenesis and the reverse reaction in glycolysis.</text>
</comment>
<dbReference type="AlphaFoldDB" id="E6K2D8"/>
<evidence type="ECO:0000256" key="4">
    <source>
        <dbReference type="ARBA" id="ARBA00005812"/>
    </source>
</evidence>
<feature type="binding site" evidence="12">
    <location>
        <position position="214"/>
    </location>
    <ligand>
        <name>dihydroxyacetone phosphate</name>
        <dbReference type="ChEBI" id="CHEBI:57642"/>
    </ligand>
</feature>
<comment type="catalytic activity">
    <reaction evidence="1 14">
        <text>beta-D-fructose 1,6-bisphosphate = D-glyceraldehyde 3-phosphate + dihydroxyacetone phosphate</text>
        <dbReference type="Rhea" id="RHEA:14729"/>
        <dbReference type="ChEBI" id="CHEBI:32966"/>
        <dbReference type="ChEBI" id="CHEBI:57642"/>
        <dbReference type="ChEBI" id="CHEBI:59776"/>
        <dbReference type="EC" id="4.1.2.13"/>
    </reaction>
</comment>
<dbReference type="NCBIfam" id="NF006628">
    <property type="entry name" value="PRK09197.1"/>
    <property type="match status" value="1"/>
</dbReference>
<dbReference type="PANTHER" id="PTHR30559:SF0">
    <property type="entry name" value="FRUCTOSE-BISPHOSPHATE ALDOLASE"/>
    <property type="match status" value="1"/>
</dbReference>
<evidence type="ECO:0000256" key="10">
    <source>
        <dbReference type="ARBA" id="ARBA00023239"/>
    </source>
</evidence>
<feature type="binding site" evidence="13">
    <location>
        <position position="162"/>
    </location>
    <ligand>
        <name>Zn(2+)</name>
        <dbReference type="ChEBI" id="CHEBI:29105"/>
        <label>2</label>
    </ligand>
</feature>
<evidence type="ECO:0000256" key="2">
    <source>
        <dbReference type="ARBA" id="ARBA00002181"/>
    </source>
</evidence>
<evidence type="ECO:0000256" key="1">
    <source>
        <dbReference type="ARBA" id="ARBA00000441"/>
    </source>
</evidence>
<evidence type="ECO:0000256" key="13">
    <source>
        <dbReference type="PIRSR" id="PIRSR001359-3"/>
    </source>
</evidence>
<dbReference type="KEGG" id="pdo:PSDT_0080"/>
<dbReference type="PIRSF" id="PIRSF001359">
    <property type="entry name" value="F_bP_aldolase_II"/>
    <property type="match status" value="1"/>
</dbReference>
<keyword evidence="16" id="KW-1185">Reference proteome</keyword>
<evidence type="ECO:0000313" key="15">
    <source>
        <dbReference type="EMBL" id="EFT82926.1"/>
    </source>
</evidence>
<feature type="binding site" evidence="13">
    <location>
        <position position="132"/>
    </location>
    <ligand>
        <name>Zn(2+)</name>
        <dbReference type="ChEBI" id="CHEBI:29105"/>
        <label>2</label>
    </ligand>
</feature>
<dbReference type="InterPro" id="IPR013785">
    <property type="entry name" value="Aldolase_TIM"/>
</dbReference>
<name>E6K2D8_PARDN</name>
<comment type="cofactor">
    <cofactor evidence="13 14">
        <name>Zn(2+)</name>
        <dbReference type="ChEBI" id="CHEBI:29105"/>
    </cofactor>
    <text evidence="13 14">Binds 2 Zn(2+) ions per subunit. One is catalytic and the other provides a structural contribution.</text>
</comment>
<feature type="binding site" evidence="12">
    <location>
        <begin position="284"/>
        <end position="287"/>
    </location>
    <ligand>
        <name>dihydroxyacetone phosphate</name>
        <dbReference type="ChEBI" id="CHEBI:57642"/>
    </ligand>
</feature>
<dbReference type="EC" id="4.1.2.13" evidence="5 14"/>
<reference evidence="15 16" key="1">
    <citation type="submission" date="2010-12" db="EMBL/GenBank/DDBJ databases">
        <authorList>
            <person name="Muzny D."/>
            <person name="Qin X."/>
            <person name="Buhay C."/>
            <person name="Dugan-Rocha S."/>
            <person name="Ding Y."/>
            <person name="Chen G."/>
            <person name="Hawes A."/>
            <person name="Holder M."/>
            <person name="Jhangiani S."/>
            <person name="Johnson A."/>
            <person name="Khan Z."/>
            <person name="Li Z."/>
            <person name="Liu W."/>
            <person name="Liu X."/>
            <person name="Perez L."/>
            <person name="Shen H."/>
            <person name="Wang Q."/>
            <person name="Watt J."/>
            <person name="Xi L."/>
            <person name="Xin Y."/>
            <person name="Zhou J."/>
            <person name="Deng J."/>
            <person name="Jiang H."/>
            <person name="Liu Y."/>
            <person name="Qu J."/>
            <person name="Song X.-Z."/>
            <person name="Zhang L."/>
            <person name="Villasana D."/>
            <person name="Johnson A."/>
            <person name="Liu J."/>
            <person name="Liyanage D."/>
            <person name="Lorensuhewa L."/>
            <person name="Robinson T."/>
            <person name="Song A."/>
            <person name="Song B.-B."/>
            <person name="Dinh H."/>
            <person name="Thornton R."/>
            <person name="Coyle M."/>
            <person name="Francisco L."/>
            <person name="Jackson L."/>
            <person name="Javaid M."/>
            <person name="Korchina V."/>
            <person name="Kovar C."/>
            <person name="Mata R."/>
            <person name="Mathew T."/>
            <person name="Ngo R."/>
            <person name="Nguyen L."/>
            <person name="Nguyen N."/>
            <person name="Okwuonu G."/>
            <person name="Ongeri F."/>
            <person name="Pham C."/>
            <person name="Simmons D."/>
            <person name="Wilczek-Boney K."/>
            <person name="Hale W."/>
            <person name="Jakkamsetti A."/>
            <person name="Pham P."/>
            <person name="Ruth R."/>
            <person name="San Lucas F."/>
            <person name="Warren J."/>
            <person name="Zhang J."/>
            <person name="Zhao Z."/>
            <person name="Zhou C."/>
            <person name="Zhu D."/>
            <person name="Lee S."/>
            <person name="Bess C."/>
            <person name="Blankenburg K."/>
            <person name="Forbes L."/>
            <person name="Fu Q."/>
            <person name="Gubbala S."/>
            <person name="Hirani K."/>
            <person name="Jayaseelan J.C."/>
            <person name="Lara F."/>
            <person name="Munidasa M."/>
            <person name="Palculict T."/>
            <person name="Patil S."/>
            <person name="Pu L.-L."/>
            <person name="Saada N."/>
            <person name="Tang L."/>
            <person name="Weissenberger G."/>
            <person name="Zhu Y."/>
            <person name="Hemphill L."/>
            <person name="Shang Y."/>
            <person name="Youmans B."/>
            <person name="Ayvaz T."/>
            <person name="Ross M."/>
            <person name="Santibanez J."/>
            <person name="Aqrawi P."/>
            <person name="Gross S."/>
            <person name="Joshi V."/>
            <person name="Fowler G."/>
            <person name="Nazareth L."/>
            <person name="Reid J."/>
            <person name="Worley K."/>
            <person name="Petrosino J."/>
            <person name="Highlander S."/>
            <person name="Gibbs R."/>
        </authorList>
    </citation>
    <scope>NUCLEOTIDE SEQUENCE [LARGE SCALE GENOMIC DNA]</scope>
    <source>
        <strain evidence="15 16">DSM 10105</strain>
    </source>
</reference>
<dbReference type="GO" id="GO:0008270">
    <property type="term" value="F:zinc ion binding"/>
    <property type="evidence" value="ECO:0007669"/>
    <property type="project" value="UniProtKB-UniRule"/>
</dbReference>
<evidence type="ECO:0000256" key="11">
    <source>
        <dbReference type="PIRSR" id="PIRSR001359-1"/>
    </source>
</evidence>
<comment type="pathway">
    <text evidence="3 14">Carbohydrate degradation; glycolysis; D-glyceraldehyde 3-phosphate and glycerone phosphate from D-glucose: step 4/4.</text>
</comment>
<dbReference type="PATRIC" id="fig|864564.6.peg.89"/>
<dbReference type="Gene3D" id="3.20.20.70">
    <property type="entry name" value="Aldolase class I"/>
    <property type="match status" value="1"/>
</dbReference>
<dbReference type="InterPro" id="IPR006411">
    <property type="entry name" value="Fruct_bisP_bact"/>
</dbReference>
<evidence type="ECO:0000256" key="9">
    <source>
        <dbReference type="ARBA" id="ARBA00023152"/>
    </source>
</evidence>
<comment type="similarity">
    <text evidence="4 14">Belongs to the class II fructose-bisphosphate aldolase family.</text>
</comment>
<dbReference type="GO" id="GO:0006096">
    <property type="term" value="P:glycolytic process"/>
    <property type="evidence" value="ECO:0007669"/>
    <property type="project" value="UniProtKB-UniPathway"/>
</dbReference>
<dbReference type="eggNOG" id="COG0191">
    <property type="taxonomic scope" value="Bacteria"/>
</dbReference>
<gene>
    <name evidence="15" type="primary">fbaA</name>
    <name evidence="15" type="ORF">HMPREF0620_1611</name>
</gene>
<dbReference type="Pfam" id="PF01116">
    <property type="entry name" value="F_bP_aldolase"/>
    <property type="match status" value="1"/>
</dbReference>
<dbReference type="GO" id="GO:0004332">
    <property type="term" value="F:fructose-bisphosphate aldolase activity"/>
    <property type="evidence" value="ECO:0007669"/>
    <property type="project" value="UniProtKB-EC"/>
</dbReference>
<dbReference type="RefSeq" id="WP_006288380.1">
    <property type="nucleotide sequence ID" value="NZ_AP012333.1"/>
</dbReference>
<dbReference type="HOGENOM" id="CLU_036923_1_0_11"/>
<sequence>MTIATPERYQEMLDAARKGGYAYPAINVTSSQTLNAALQGFADAQSDGIIQVSVGSASYLSGQRVTDRVTGSLALAKYAHEVAKHYPNITIALHTDHCAKQYLDGWVRPLLGIEADEVAHGQEPTFQSHMWDGSAISLDENLSIAEELLEKSVKAHTILEIEIGAVGGEEDGITGAIDDKLYSTPEDAYKVAQRLGMGEKGRYMTAFTFGNVHGSYKPGYVKLRPGLLGTIQSEAQKQINKGLISAPTPVAPDGKPFLLVFHGGSGSLPAEIAEAVSHGVVKMNVDTDTQYAFTRAIAGHMFANYDKVLKVDSGIGEKAEYDPRSWGRKGEDSMAARVVEACVNLGSAGKALR</sequence>